<evidence type="ECO:0000313" key="3">
    <source>
        <dbReference type="Proteomes" id="UP001172457"/>
    </source>
</evidence>
<accession>A0AA38SR02</accession>
<gene>
    <name evidence="2" type="ORF">OSB04_019501</name>
</gene>
<evidence type="ECO:0000256" key="1">
    <source>
        <dbReference type="SAM" id="MobiDB-lite"/>
    </source>
</evidence>
<sequence length="145" mass="16301">MAELMGKGTNQERLAVVEGAVNRITESMEANRVEVSMQLSELAKAVADLTVAVKKPGKTKKKPGFSSPEGSDDDETDEEEESEGLDGSSRTEGLRRSKRKSGKRDHLRDCRKLQIPVFSGEDVRGWIYRVENYFEVHQFGKKDRL</sequence>
<dbReference type="EMBL" id="JARYMX010000005">
    <property type="protein sequence ID" value="KAJ9546958.1"/>
    <property type="molecule type" value="Genomic_DNA"/>
</dbReference>
<dbReference type="Proteomes" id="UP001172457">
    <property type="component" value="Chromosome 5"/>
</dbReference>
<dbReference type="AlphaFoldDB" id="A0AA38SR02"/>
<evidence type="ECO:0000313" key="2">
    <source>
        <dbReference type="EMBL" id="KAJ9546958.1"/>
    </source>
</evidence>
<organism evidence="2 3">
    <name type="scientific">Centaurea solstitialis</name>
    <name type="common">yellow star-thistle</name>
    <dbReference type="NCBI Taxonomy" id="347529"/>
    <lineage>
        <taxon>Eukaryota</taxon>
        <taxon>Viridiplantae</taxon>
        <taxon>Streptophyta</taxon>
        <taxon>Embryophyta</taxon>
        <taxon>Tracheophyta</taxon>
        <taxon>Spermatophyta</taxon>
        <taxon>Magnoliopsida</taxon>
        <taxon>eudicotyledons</taxon>
        <taxon>Gunneridae</taxon>
        <taxon>Pentapetalae</taxon>
        <taxon>asterids</taxon>
        <taxon>campanulids</taxon>
        <taxon>Asterales</taxon>
        <taxon>Asteraceae</taxon>
        <taxon>Carduoideae</taxon>
        <taxon>Cardueae</taxon>
        <taxon>Centaureinae</taxon>
        <taxon>Centaurea</taxon>
    </lineage>
</organism>
<feature type="compositionally biased region" description="Acidic residues" evidence="1">
    <location>
        <begin position="70"/>
        <end position="84"/>
    </location>
</feature>
<feature type="region of interest" description="Disordered" evidence="1">
    <location>
        <begin position="52"/>
        <end position="107"/>
    </location>
</feature>
<comment type="caution">
    <text evidence="2">The sequence shown here is derived from an EMBL/GenBank/DDBJ whole genome shotgun (WGS) entry which is preliminary data.</text>
</comment>
<reference evidence="2" key="1">
    <citation type="submission" date="2023-03" db="EMBL/GenBank/DDBJ databases">
        <title>Chromosome-scale reference genome and RAD-based genetic map of yellow starthistle (Centaurea solstitialis) reveal putative structural variation and QTLs associated with invader traits.</title>
        <authorList>
            <person name="Reatini B."/>
            <person name="Cang F.A."/>
            <person name="Jiang Q."/>
            <person name="Mckibben M.T.W."/>
            <person name="Barker M.S."/>
            <person name="Rieseberg L.H."/>
            <person name="Dlugosch K.M."/>
        </authorList>
    </citation>
    <scope>NUCLEOTIDE SEQUENCE</scope>
    <source>
        <strain evidence="2">CAN-66</strain>
        <tissue evidence="2">Leaf</tissue>
    </source>
</reference>
<name>A0AA38SR02_9ASTR</name>
<protein>
    <submittedName>
        <fullName evidence="2">Uncharacterized protein</fullName>
    </submittedName>
</protein>
<proteinExistence type="predicted"/>
<keyword evidence="3" id="KW-1185">Reference proteome</keyword>